<dbReference type="InterPro" id="IPR000904">
    <property type="entry name" value="Sec7_dom"/>
</dbReference>
<proteinExistence type="predicted"/>
<comment type="caution">
    <text evidence="3">The sequence shown here is derived from an EMBL/GenBank/DDBJ whole genome shotgun (WGS) entry which is preliminary data.</text>
</comment>
<dbReference type="PANTHER" id="PTHR10663:SF373">
    <property type="entry name" value="PH AND SEC7 DOMAIN-CONTAINING PROTEIN C11E3.11C"/>
    <property type="match status" value="1"/>
</dbReference>
<organism evidence="3 4">
    <name type="scientific">Coniophora puteana (strain RWD-64-598)</name>
    <name type="common">Brown rot fungus</name>
    <dbReference type="NCBI Taxonomy" id="741705"/>
    <lineage>
        <taxon>Eukaryota</taxon>
        <taxon>Fungi</taxon>
        <taxon>Dikarya</taxon>
        <taxon>Basidiomycota</taxon>
        <taxon>Agaricomycotina</taxon>
        <taxon>Agaricomycetes</taxon>
        <taxon>Agaricomycetidae</taxon>
        <taxon>Boletales</taxon>
        <taxon>Coniophorineae</taxon>
        <taxon>Coniophoraceae</taxon>
        <taxon>Coniophora</taxon>
    </lineage>
</organism>
<dbReference type="Gene3D" id="2.30.29.30">
    <property type="entry name" value="Pleckstrin-homology domain (PH domain)/Phosphotyrosine-binding domain (PTB)"/>
    <property type="match status" value="1"/>
</dbReference>
<feature type="compositionally biased region" description="Low complexity" evidence="1">
    <location>
        <begin position="174"/>
        <end position="191"/>
    </location>
</feature>
<keyword evidence="4" id="KW-1185">Reference proteome</keyword>
<dbReference type="InterPro" id="IPR035999">
    <property type="entry name" value="Sec7_dom_sf"/>
</dbReference>
<feature type="compositionally biased region" description="Low complexity" evidence="1">
    <location>
        <begin position="827"/>
        <end position="838"/>
    </location>
</feature>
<dbReference type="Pfam" id="PF15410">
    <property type="entry name" value="PH_9"/>
    <property type="match status" value="1"/>
</dbReference>
<evidence type="ECO:0000259" key="2">
    <source>
        <dbReference type="PROSITE" id="PS50190"/>
    </source>
</evidence>
<feature type="compositionally biased region" description="Pro residues" evidence="1">
    <location>
        <begin position="79"/>
        <end position="91"/>
    </location>
</feature>
<feature type="region of interest" description="Disordered" evidence="1">
    <location>
        <begin position="48"/>
        <end position="212"/>
    </location>
</feature>
<feature type="domain" description="SEC7" evidence="2">
    <location>
        <begin position="622"/>
        <end position="761"/>
    </location>
</feature>
<dbReference type="Proteomes" id="UP000053558">
    <property type="component" value="Unassembled WGS sequence"/>
</dbReference>
<dbReference type="SUPFAM" id="SSF48425">
    <property type="entry name" value="Sec7 domain"/>
    <property type="match status" value="1"/>
</dbReference>
<feature type="region of interest" description="Disordered" evidence="1">
    <location>
        <begin position="934"/>
        <end position="955"/>
    </location>
</feature>
<gene>
    <name evidence="3" type="ORF">CONPUDRAFT_152073</name>
</gene>
<dbReference type="RefSeq" id="XP_007766901.1">
    <property type="nucleotide sequence ID" value="XM_007768711.1"/>
</dbReference>
<protein>
    <recommendedName>
        <fullName evidence="2">SEC7 domain-containing protein</fullName>
    </recommendedName>
</protein>
<dbReference type="InterPro" id="IPR023394">
    <property type="entry name" value="Sec7_C_sf"/>
</dbReference>
<feature type="compositionally biased region" description="Polar residues" evidence="1">
    <location>
        <begin position="816"/>
        <end position="826"/>
    </location>
</feature>
<feature type="region of interest" description="Disordered" evidence="1">
    <location>
        <begin position="460"/>
        <end position="623"/>
    </location>
</feature>
<dbReference type="OrthoDB" id="2157641at2759"/>
<dbReference type="PROSITE" id="PS50190">
    <property type="entry name" value="SEC7"/>
    <property type="match status" value="1"/>
</dbReference>
<evidence type="ECO:0000256" key="1">
    <source>
        <dbReference type="SAM" id="MobiDB-lite"/>
    </source>
</evidence>
<accession>A0A5M3MWQ5</accession>
<dbReference type="SMART" id="SM00222">
    <property type="entry name" value="Sec7"/>
    <property type="match status" value="1"/>
</dbReference>
<dbReference type="EMBL" id="JH711576">
    <property type="protein sequence ID" value="EIW83031.1"/>
    <property type="molecule type" value="Genomic_DNA"/>
</dbReference>
<feature type="compositionally biased region" description="Low complexity" evidence="1">
    <location>
        <begin position="92"/>
        <end position="102"/>
    </location>
</feature>
<dbReference type="GO" id="GO:0005085">
    <property type="term" value="F:guanyl-nucleotide exchange factor activity"/>
    <property type="evidence" value="ECO:0007669"/>
    <property type="project" value="InterPro"/>
</dbReference>
<feature type="region of interest" description="Disordered" evidence="1">
    <location>
        <begin position="1"/>
        <end position="34"/>
    </location>
</feature>
<feature type="region of interest" description="Disordered" evidence="1">
    <location>
        <begin position="765"/>
        <end position="799"/>
    </location>
</feature>
<evidence type="ECO:0000313" key="3">
    <source>
        <dbReference type="EMBL" id="EIW83031.1"/>
    </source>
</evidence>
<feature type="compositionally biased region" description="Polar residues" evidence="1">
    <location>
        <begin position="519"/>
        <end position="540"/>
    </location>
</feature>
<dbReference type="InterPro" id="IPR041681">
    <property type="entry name" value="PH_9"/>
</dbReference>
<feature type="compositionally biased region" description="Polar residues" evidence="1">
    <location>
        <begin position="192"/>
        <end position="203"/>
    </location>
</feature>
<dbReference type="CDD" id="cd00171">
    <property type="entry name" value="Sec7"/>
    <property type="match status" value="1"/>
</dbReference>
<name>A0A5M3MWQ5_CONPW</name>
<dbReference type="SMART" id="SM00233">
    <property type="entry name" value="PH"/>
    <property type="match status" value="1"/>
</dbReference>
<feature type="compositionally biased region" description="Polar residues" evidence="1">
    <location>
        <begin position="787"/>
        <end position="799"/>
    </location>
</feature>
<dbReference type="GeneID" id="19202952"/>
<dbReference type="KEGG" id="cput:CONPUDRAFT_152073"/>
<dbReference type="PANTHER" id="PTHR10663">
    <property type="entry name" value="GUANYL-NUCLEOTIDE EXCHANGE FACTOR"/>
    <property type="match status" value="1"/>
</dbReference>
<sequence length="1374" mass="149035">MPPSRSSIPAGLVPVASGDVKQQRRTSRAQQLDFEQALRAGGTVVIKEGRDVNELGADLSNSSPSPSPSTPVADMRTPRPAPPTIVPPTPTPRSASSSTKPSTPSPSPLNEQFYDAEDHCDVQTKRRSMYRSPGTASSPDLATLVRKAKEKGNYVPANFPKEKRNDPPPPLPSPITGIRTSTTRPRSSTSSAVHSQPITRQPSTPLPNKYYPDRAIGADWVIPSPSSRLAAAKGCNTDKPPKSSVRAKTSAFLGKMLGQSSVRDRTRTNSSNSGPRSSPAFIDAFAPPVPPLPNDTQRTPIASPVNDVFLSPRPSTAVSTSEDKPLPLIRGSAPVDDGRDSDDQSVVLVDSTPRMRGRTPSPNTRGMDKASSPVGRLSGHQRQRSSSLNDLDLQRTSSSRPPSLPPKDNQEAAGGQGWESESSLNGILNDFRGVLSQLDPDSGSSYDLRDPSTPARRAYLRSRTAPAESVQGSESNSSVARGVNSSTSVITPLPDPSPNPPPSSQSTRAPDPIIPPRISSLNAPSNSRSGQLTSPKSTTALRHGPSPLRTRGSGVSVPSSYRDTNRLRVHHHSIASSSEPSLIPPPNEPKPHMHSSQQDLTAQDAAPSRYASATSLATPQEEMGDINETAKELAAKCWIEDEEFLAKDKLSEWLGGHKQISKLTLRHYMGNYDFTDLRLDQAFRKLCGKLYLKGETQQLDRILEQFSKRFWECNPIRLYGNASVVHAVTYSLLLLNTDLHIAEVVSRMSRTQFQRNTMEAIKFSLQTTSPTSDNRDDSSAHFAEGSETMSASRSKRSGSITSWNSISKDTLMSSAGVSTVPSTMQPSLNSSSTSVQLSAGPDSKSASMSTLLTDKTWETDMEGLLKEIYNAVKAQQILQPSGAMLAARGSTSSLSPGTAHVMGRNRSYRGAQDRFTTLKRGSIRGLQTIIGVPIPGQSPYSSNSSVDGRTSPSPSFATSLNENVQSSMAAFLTPSLGFASNLSHTIIRESREDEVNSIDSHDSSSTTISISDEELALLGAPWAKEGMLCRKQYWESTGKRSKSKNWMDVFVVIQKGELNMFLFGEHGGGSSGVVGGGNWLDNAQPVGNVPLAHSLAHALPPPGYNRQRPHCMVLTLASGGVYFFQAGTEELVNEWVSTCNYWAARTSKEPLSGGVSNMEYGWNRVADSSPHGRSMTEADTTFDRTDTMSIRSAKSNKSKFNGWREGAATVRATSSPWADRTFINDWKPPMPPSVASTSDEETQLEALQKYVSTLKRELQDHNELRQPMMSLYAPRSANGTKALANWEKKSQYLLTEIVKYESYIDSLQSAMALRLKKRGEKALERALSGASHEEEALSNAKGKWRGRPEEDTILEADEPSISSQFHRREMAEGG</sequence>
<feature type="compositionally biased region" description="Polar residues" evidence="1">
    <location>
        <begin position="938"/>
        <end position="955"/>
    </location>
</feature>
<reference evidence="4" key="1">
    <citation type="journal article" date="2012" name="Science">
        <title>The Paleozoic origin of enzymatic lignin decomposition reconstructed from 31 fungal genomes.</title>
        <authorList>
            <person name="Floudas D."/>
            <person name="Binder M."/>
            <person name="Riley R."/>
            <person name="Barry K."/>
            <person name="Blanchette R.A."/>
            <person name="Henrissat B."/>
            <person name="Martinez A.T."/>
            <person name="Otillar R."/>
            <person name="Spatafora J.W."/>
            <person name="Yadav J.S."/>
            <person name="Aerts A."/>
            <person name="Benoit I."/>
            <person name="Boyd A."/>
            <person name="Carlson A."/>
            <person name="Copeland A."/>
            <person name="Coutinho P.M."/>
            <person name="de Vries R.P."/>
            <person name="Ferreira P."/>
            <person name="Findley K."/>
            <person name="Foster B."/>
            <person name="Gaskell J."/>
            <person name="Glotzer D."/>
            <person name="Gorecki P."/>
            <person name="Heitman J."/>
            <person name="Hesse C."/>
            <person name="Hori C."/>
            <person name="Igarashi K."/>
            <person name="Jurgens J.A."/>
            <person name="Kallen N."/>
            <person name="Kersten P."/>
            <person name="Kohler A."/>
            <person name="Kuees U."/>
            <person name="Kumar T.K.A."/>
            <person name="Kuo A."/>
            <person name="LaButti K."/>
            <person name="Larrondo L.F."/>
            <person name="Lindquist E."/>
            <person name="Ling A."/>
            <person name="Lombard V."/>
            <person name="Lucas S."/>
            <person name="Lundell T."/>
            <person name="Martin R."/>
            <person name="McLaughlin D.J."/>
            <person name="Morgenstern I."/>
            <person name="Morin E."/>
            <person name="Murat C."/>
            <person name="Nagy L.G."/>
            <person name="Nolan M."/>
            <person name="Ohm R.A."/>
            <person name="Patyshakuliyeva A."/>
            <person name="Rokas A."/>
            <person name="Ruiz-Duenas F.J."/>
            <person name="Sabat G."/>
            <person name="Salamov A."/>
            <person name="Samejima M."/>
            <person name="Schmutz J."/>
            <person name="Slot J.C."/>
            <person name="St John F."/>
            <person name="Stenlid J."/>
            <person name="Sun H."/>
            <person name="Sun S."/>
            <person name="Syed K."/>
            <person name="Tsang A."/>
            <person name="Wiebenga A."/>
            <person name="Young D."/>
            <person name="Pisabarro A."/>
            <person name="Eastwood D.C."/>
            <person name="Martin F."/>
            <person name="Cullen D."/>
            <person name="Grigoriev I.V."/>
            <person name="Hibbett D.S."/>
        </authorList>
    </citation>
    <scope>NUCLEOTIDE SEQUENCE [LARGE SCALE GENOMIC DNA]</scope>
    <source>
        <strain evidence="4">RWD-64-598 SS2</strain>
    </source>
</reference>
<feature type="region of interest" description="Disordered" evidence="1">
    <location>
        <begin position="816"/>
        <end position="847"/>
    </location>
</feature>
<dbReference type="Gene3D" id="1.10.1000.11">
    <property type="entry name" value="Arf Nucleotide-binding Site Opener,domain 2"/>
    <property type="match status" value="1"/>
</dbReference>
<dbReference type="InterPro" id="IPR011993">
    <property type="entry name" value="PH-like_dom_sf"/>
</dbReference>
<dbReference type="OMA" id="ELSMFVF"/>
<feature type="compositionally biased region" description="Polar residues" evidence="1">
    <location>
        <begin position="470"/>
        <end position="490"/>
    </location>
</feature>
<feature type="compositionally biased region" description="Pro residues" evidence="1">
    <location>
        <begin position="493"/>
        <end position="503"/>
    </location>
</feature>
<dbReference type="InterPro" id="IPR001849">
    <property type="entry name" value="PH_domain"/>
</dbReference>
<feature type="region of interest" description="Disordered" evidence="1">
    <location>
        <begin position="1326"/>
        <end position="1374"/>
    </location>
</feature>
<evidence type="ECO:0000313" key="4">
    <source>
        <dbReference type="Proteomes" id="UP000053558"/>
    </source>
</evidence>
<dbReference type="SUPFAM" id="SSF50729">
    <property type="entry name" value="PH domain-like"/>
    <property type="match status" value="1"/>
</dbReference>
<feature type="region of interest" description="Disordered" evidence="1">
    <location>
        <begin position="229"/>
        <end position="424"/>
    </location>
</feature>
<dbReference type="GO" id="GO:0032012">
    <property type="term" value="P:regulation of ARF protein signal transduction"/>
    <property type="evidence" value="ECO:0007669"/>
    <property type="project" value="InterPro"/>
</dbReference>
<dbReference type="Pfam" id="PF01369">
    <property type="entry name" value="Sec7"/>
    <property type="match status" value="1"/>
</dbReference>